<comment type="caution">
    <text evidence="2">The sequence shown here is derived from an EMBL/GenBank/DDBJ whole genome shotgun (WGS) entry which is preliminary data.</text>
</comment>
<organism evidence="2 3">
    <name type="scientific">Rhizoctonia solani</name>
    <dbReference type="NCBI Taxonomy" id="456999"/>
    <lineage>
        <taxon>Eukaryota</taxon>
        <taxon>Fungi</taxon>
        <taxon>Dikarya</taxon>
        <taxon>Basidiomycota</taxon>
        <taxon>Agaricomycotina</taxon>
        <taxon>Agaricomycetes</taxon>
        <taxon>Cantharellales</taxon>
        <taxon>Ceratobasidiaceae</taxon>
        <taxon>Rhizoctonia</taxon>
    </lineage>
</organism>
<name>A0A8H7I869_9AGAM</name>
<dbReference type="Proteomes" id="UP000614334">
    <property type="component" value="Unassembled WGS sequence"/>
</dbReference>
<feature type="compositionally biased region" description="Polar residues" evidence="1">
    <location>
        <begin position="160"/>
        <end position="172"/>
    </location>
</feature>
<evidence type="ECO:0000256" key="1">
    <source>
        <dbReference type="SAM" id="MobiDB-lite"/>
    </source>
</evidence>
<gene>
    <name evidence="2" type="ORF">RHS01_07299</name>
</gene>
<feature type="region of interest" description="Disordered" evidence="1">
    <location>
        <begin position="158"/>
        <end position="209"/>
    </location>
</feature>
<sequence>MVLSNVSTQVFEGSIDPYDPEYHWGGVSIYPEGPIPTQVEYPGLPAGATLPPVFQFTSTISSHPLLHISLIHHSNVLAPKAGQKAHQIKRSGGYRTFQPYSSYLIDLTSSLSHSDLVRDQSIIVGSTDSIVAYLLPVRHSYMRTNVWKVDAGIIFRKPSPNGTEPQGTSSKPRYSFGRGLRTRSGVVELRVSHPRYDSSTNRPTGDEKR</sequence>
<dbReference type="AlphaFoldDB" id="A0A8H7I869"/>
<evidence type="ECO:0000313" key="3">
    <source>
        <dbReference type="Proteomes" id="UP000614334"/>
    </source>
</evidence>
<proteinExistence type="predicted"/>
<reference evidence="2" key="1">
    <citation type="submission" date="2020-09" db="EMBL/GenBank/DDBJ databases">
        <title>Comparative genome analyses of four rice-infecting Rhizoctonia solani isolates reveal extensive enrichment of homogalacturonan modification genes.</title>
        <authorList>
            <person name="Lee D.-Y."/>
            <person name="Jeon J."/>
            <person name="Kim K.-T."/>
            <person name="Cheong K."/>
            <person name="Song H."/>
            <person name="Choi G."/>
            <person name="Ko J."/>
            <person name="Opiyo S.O."/>
            <person name="Zuo S."/>
            <person name="Madhav S."/>
            <person name="Lee Y.-H."/>
            <person name="Wang G.-L."/>
        </authorList>
    </citation>
    <scope>NUCLEOTIDE SEQUENCE</scope>
    <source>
        <strain evidence="2">AG1-IA B2</strain>
    </source>
</reference>
<protein>
    <submittedName>
        <fullName evidence="2">Uncharacterized protein</fullName>
    </submittedName>
</protein>
<dbReference type="EMBL" id="JACYCF010000014">
    <property type="protein sequence ID" value="KAF8752935.1"/>
    <property type="molecule type" value="Genomic_DNA"/>
</dbReference>
<evidence type="ECO:0000313" key="2">
    <source>
        <dbReference type="EMBL" id="KAF8752935.1"/>
    </source>
</evidence>
<accession>A0A8H7I869</accession>